<evidence type="ECO:0000313" key="2">
    <source>
        <dbReference type="EMBL" id="KAK4363556.1"/>
    </source>
</evidence>
<accession>A0AAE1S4Y8</accession>
<dbReference type="AlphaFoldDB" id="A0AAE1S4Y8"/>
<comment type="caution">
    <text evidence="2">The sequence shown here is derived from an EMBL/GenBank/DDBJ whole genome shotgun (WGS) entry which is preliminary data.</text>
</comment>
<name>A0AAE1S4Y8_9SOLA</name>
<gene>
    <name evidence="2" type="ORF">RND71_018797</name>
</gene>
<dbReference type="Proteomes" id="UP001291623">
    <property type="component" value="Unassembled WGS sequence"/>
</dbReference>
<evidence type="ECO:0000256" key="1">
    <source>
        <dbReference type="SAM" id="MobiDB-lite"/>
    </source>
</evidence>
<keyword evidence="3" id="KW-1185">Reference proteome</keyword>
<proteinExistence type="predicted"/>
<protein>
    <submittedName>
        <fullName evidence="2">Uncharacterized protein</fullName>
    </submittedName>
</protein>
<feature type="region of interest" description="Disordered" evidence="1">
    <location>
        <begin position="67"/>
        <end position="86"/>
    </location>
</feature>
<organism evidence="2 3">
    <name type="scientific">Anisodus tanguticus</name>
    <dbReference type="NCBI Taxonomy" id="243964"/>
    <lineage>
        <taxon>Eukaryota</taxon>
        <taxon>Viridiplantae</taxon>
        <taxon>Streptophyta</taxon>
        <taxon>Embryophyta</taxon>
        <taxon>Tracheophyta</taxon>
        <taxon>Spermatophyta</taxon>
        <taxon>Magnoliopsida</taxon>
        <taxon>eudicotyledons</taxon>
        <taxon>Gunneridae</taxon>
        <taxon>Pentapetalae</taxon>
        <taxon>asterids</taxon>
        <taxon>lamiids</taxon>
        <taxon>Solanales</taxon>
        <taxon>Solanaceae</taxon>
        <taxon>Solanoideae</taxon>
        <taxon>Hyoscyameae</taxon>
        <taxon>Anisodus</taxon>
    </lineage>
</organism>
<dbReference type="EMBL" id="JAVYJV010000009">
    <property type="protein sequence ID" value="KAK4363556.1"/>
    <property type="molecule type" value="Genomic_DNA"/>
</dbReference>
<reference evidence="2" key="1">
    <citation type="submission" date="2023-12" db="EMBL/GenBank/DDBJ databases">
        <title>Genome assembly of Anisodus tanguticus.</title>
        <authorList>
            <person name="Wang Y.-J."/>
        </authorList>
    </citation>
    <scope>NUCLEOTIDE SEQUENCE</scope>
    <source>
        <strain evidence="2">KB-2021</strain>
        <tissue evidence="2">Leaf</tissue>
    </source>
</reference>
<sequence length="86" mass="9617">MAYIKFYYKLSQIAAILAVFLLISESSWARPLNNGVLAGENIVLVTGDNLVHQFPTRERVNLLLHRLPKGKKPVSGPSKRNNSLND</sequence>
<evidence type="ECO:0000313" key="3">
    <source>
        <dbReference type="Proteomes" id="UP001291623"/>
    </source>
</evidence>